<organism evidence="3 4">
    <name type="scientific">Paracoccus subflavus</name>
    <dbReference type="NCBI Taxonomy" id="2528244"/>
    <lineage>
        <taxon>Bacteria</taxon>
        <taxon>Pseudomonadati</taxon>
        <taxon>Pseudomonadota</taxon>
        <taxon>Alphaproteobacteria</taxon>
        <taxon>Rhodobacterales</taxon>
        <taxon>Paracoccaceae</taxon>
        <taxon>Paracoccus</taxon>
    </lineage>
</organism>
<reference evidence="3 4" key="1">
    <citation type="submission" date="2019-02" db="EMBL/GenBank/DDBJ databases">
        <title>Paracoccus subflavus sp. nov., isolated from marine sediment of the Pacific Ocean.</title>
        <authorList>
            <person name="Zhang G."/>
        </authorList>
    </citation>
    <scope>NUCLEOTIDE SEQUENCE [LARGE SCALE GENOMIC DNA]</scope>
    <source>
        <strain evidence="3 4">GY0581</strain>
    </source>
</reference>
<dbReference type="Proteomes" id="UP000293520">
    <property type="component" value="Unassembled WGS sequence"/>
</dbReference>
<proteinExistence type="predicted"/>
<keyword evidence="1" id="KW-0472">Membrane</keyword>
<keyword evidence="4" id="KW-1185">Reference proteome</keyword>
<sequence>MSEKIYLASATAFVASSAVLATLGRPPMPVVPPLTFETLPDGMMGPLADLPMATLPQLYIQPQNAVMWLLLVVLWLLLLADAVGQYLDPSDQNRVWPPLSLALLTAAIWPWLVGISTTAAMIGAMLMLAASLTAAVRARGQRRPGPGFMAGWSLTLGTATLATLATEPIGLSTSQTAIVAILPSALIGMFAQEWLGRSITFAVATIWAFCAVAVTTMGTSPGVALAAIIGISGMGVVLVRAAT</sequence>
<accession>A0A4V2JC52</accession>
<evidence type="ECO:0000256" key="1">
    <source>
        <dbReference type="SAM" id="Phobius"/>
    </source>
</evidence>
<feature type="transmembrane region" description="Helical" evidence="1">
    <location>
        <begin position="198"/>
        <end position="217"/>
    </location>
</feature>
<keyword evidence="2" id="KW-0732">Signal</keyword>
<protein>
    <submittedName>
        <fullName evidence="3">Uncharacterized protein</fullName>
    </submittedName>
</protein>
<dbReference type="OrthoDB" id="7771791at2"/>
<comment type="caution">
    <text evidence="3">The sequence shown here is derived from an EMBL/GenBank/DDBJ whole genome shotgun (WGS) entry which is preliminary data.</text>
</comment>
<feature type="transmembrane region" description="Helical" evidence="1">
    <location>
        <begin position="223"/>
        <end position="242"/>
    </location>
</feature>
<evidence type="ECO:0000313" key="3">
    <source>
        <dbReference type="EMBL" id="TBN39423.1"/>
    </source>
</evidence>
<evidence type="ECO:0000256" key="2">
    <source>
        <dbReference type="SAM" id="SignalP"/>
    </source>
</evidence>
<feature type="chain" id="PRO_5020239222" evidence="2">
    <location>
        <begin position="22"/>
        <end position="243"/>
    </location>
</feature>
<dbReference type="RefSeq" id="WP_130991257.1">
    <property type="nucleotide sequence ID" value="NZ_SISK01000007.1"/>
</dbReference>
<feature type="transmembrane region" description="Helical" evidence="1">
    <location>
        <begin position="118"/>
        <end position="136"/>
    </location>
</feature>
<name>A0A4V2JC52_9RHOB</name>
<dbReference type="EMBL" id="SISK01000007">
    <property type="protein sequence ID" value="TBN39423.1"/>
    <property type="molecule type" value="Genomic_DNA"/>
</dbReference>
<dbReference type="AlphaFoldDB" id="A0A4V2JC52"/>
<keyword evidence="1" id="KW-0812">Transmembrane</keyword>
<evidence type="ECO:0000313" key="4">
    <source>
        <dbReference type="Proteomes" id="UP000293520"/>
    </source>
</evidence>
<keyword evidence="1" id="KW-1133">Transmembrane helix</keyword>
<feature type="signal peptide" evidence="2">
    <location>
        <begin position="1"/>
        <end position="21"/>
    </location>
</feature>
<feature type="transmembrane region" description="Helical" evidence="1">
    <location>
        <begin position="65"/>
        <end position="83"/>
    </location>
</feature>
<gene>
    <name evidence="3" type="ORF">EYE42_10370</name>
</gene>